<comment type="caution">
    <text evidence="3">The sequence shown here is derived from an EMBL/GenBank/DDBJ whole genome shotgun (WGS) entry which is preliminary data.</text>
</comment>
<feature type="region of interest" description="Disordered" evidence="1">
    <location>
        <begin position="50"/>
        <end position="76"/>
    </location>
</feature>
<sequence>MSGLKINKEGEVRGADGNLVGTLTSLATLVGKTIDDNGYVVDNDGNKIGECTSLENIPESEPESEEQEQKAAAKAESDCQLAEKMISILSQTLDRVKRVCRQSEEACEKAGHTHKEELDEEKLVQASGRSSKKAGRILQECNGATRALDPDGRIAATA</sequence>
<dbReference type="PANTHER" id="PTHR39461:SF1">
    <property type="entry name" value="LEA DOMAIN PROTEIN (AFU_ORTHOLOGUE AFUA_8G04920)"/>
    <property type="match status" value="1"/>
</dbReference>
<feature type="compositionally biased region" description="Basic and acidic residues" evidence="1">
    <location>
        <begin position="67"/>
        <end position="76"/>
    </location>
</feature>
<gene>
    <name evidence="3" type="ORF">ACN38_g1029</name>
</gene>
<dbReference type="InterPro" id="IPR022124">
    <property type="entry name" value="DUF3659"/>
</dbReference>
<dbReference type="EMBL" id="LHQQ01000010">
    <property type="protein sequence ID" value="KOS48004.1"/>
    <property type="molecule type" value="Genomic_DNA"/>
</dbReference>
<dbReference type="Proteomes" id="UP000037696">
    <property type="component" value="Unassembled WGS sequence"/>
</dbReference>
<dbReference type="AlphaFoldDB" id="A0A0M8PG69"/>
<organism evidence="3 4">
    <name type="scientific">Penicillium nordicum</name>
    <dbReference type="NCBI Taxonomy" id="229535"/>
    <lineage>
        <taxon>Eukaryota</taxon>
        <taxon>Fungi</taxon>
        <taxon>Dikarya</taxon>
        <taxon>Ascomycota</taxon>
        <taxon>Pezizomycotina</taxon>
        <taxon>Eurotiomycetes</taxon>
        <taxon>Eurotiomycetidae</taxon>
        <taxon>Eurotiales</taxon>
        <taxon>Aspergillaceae</taxon>
        <taxon>Penicillium</taxon>
    </lineage>
</organism>
<dbReference type="Pfam" id="PF12396">
    <property type="entry name" value="DUF3659"/>
    <property type="match status" value="1"/>
</dbReference>
<dbReference type="InterPro" id="IPR054256">
    <property type="entry name" value="DUF6987"/>
</dbReference>
<feature type="domain" description="DUF6987" evidence="2">
    <location>
        <begin position="70"/>
        <end position="158"/>
    </location>
</feature>
<evidence type="ECO:0000256" key="1">
    <source>
        <dbReference type="SAM" id="MobiDB-lite"/>
    </source>
</evidence>
<reference evidence="3 4" key="1">
    <citation type="submission" date="2015-08" db="EMBL/GenBank/DDBJ databases">
        <title>Genome sequencing of Penicillium nordicum.</title>
        <authorList>
            <person name="Nguyen H.D."/>
            <person name="Seifert K.A."/>
        </authorList>
    </citation>
    <scope>NUCLEOTIDE SEQUENCE [LARGE SCALE GENOMIC DNA]</scope>
    <source>
        <strain evidence="3 4">DAOMC 185683</strain>
    </source>
</reference>
<dbReference type="STRING" id="229535.A0A0M8PG69"/>
<proteinExistence type="predicted"/>
<dbReference type="PANTHER" id="PTHR39461">
    <property type="entry name" value="LEA DOMAIN PROTEIN (AFU_ORTHOLOGUE AFUA_8G04920)"/>
    <property type="match status" value="1"/>
</dbReference>
<evidence type="ECO:0000313" key="3">
    <source>
        <dbReference type="EMBL" id="KOS48004.1"/>
    </source>
</evidence>
<evidence type="ECO:0000313" key="4">
    <source>
        <dbReference type="Proteomes" id="UP000037696"/>
    </source>
</evidence>
<name>A0A0M8PG69_9EURO</name>
<evidence type="ECO:0000259" key="2">
    <source>
        <dbReference type="Pfam" id="PF22485"/>
    </source>
</evidence>
<dbReference type="OrthoDB" id="3937590at2759"/>
<protein>
    <recommendedName>
        <fullName evidence="2">DUF6987 domain-containing protein</fullName>
    </recommendedName>
</protein>
<dbReference type="Pfam" id="PF22485">
    <property type="entry name" value="DUF6987"/>
    <property type="match status" value="1"/>
</dbReference>
<accession>A0A0M8PG69</accession>
<keyword evidence="4" id="KW-1185">Reference proteome</keyword>